<keyword evidence="3" id="KW-1185">Reference proteome</keyword>
<organism evidence="2 3">
    <name type="scientific">Luteimonas terrae</name>
    <dbReference type="NCBI Taxonomy" id="1530191"/>
    <lineage>
        <taxon>Bacteria</taxon>
        <taxon>Pseudomonadati</taxon>
        <taxon>Pseudomonadota</taxon>
        <taxon>Gammaproteobacteria</taxon>
        <taxon>Lysobacterales</taxon>
        <taxon>Lysobacteraceae</taxon>
        <taxon>Luteimonas</taxon>
    </lineage>
</organism>
<evidence type="ECO:0000259" key="1">
    <source>
        <dbReference type="Pfam" id="PF09361"/>
    </source>
</evidence>
<gene>
    <name evidence="2" type="ORF">E2F49_09585</name>
</gene>
<dbReference type="Pfam" id="PF09361">
    <property type="entry name" value="Phasin_2"/>
    <property type="match status" value="1"/>
</dbReference>
<dbReference type="RefSeq" id="WP_133393696.1">
    <property type="nucleotide sequence ID" value="NZ_SMTG01000004.1"/>
</dbReference>
<accession>A0A4R5U8C5</accession>
<dbReference type="InterPro" id="IPR018968">
    <property type="entry name" value="Phasin"/>
</dbReference>
<protein>
    <submittedName>
        <fullName evidence="2">Phasin family protein</fullName>
    </submittedName>
</protein>
<feature type="domain" description="Phasin" evidence="1">
    <location>
        <begin position="7"/>
        <end position="108"/>
    </location>
</feature>
<dbReference type="AlphaFoldDB" id="A0A4R5U8C5"/>
<evidence type="ECO:0000313" key="2">
    <source>
        <dbReference type="EMBL" id="TDK30613.1"/>
    </source>
</evidence>
<sequence length="133" mass="14309">MSFQFNEQFAAASRQFADAAAQINHIALDNLQSMIALNVSTFGDNANATFAFASEALDARDLDSMKALWPKGAQIARENVERLVGTGQEVMGRAVKAHEAIAEIAKSHIETTTADVRAEAEKVAKAASKTTKR</sequence>
<dbReference type="EMBL" id="SMTG01000004">
    <property type="protein sequence ID" value="TDK30613.1"/>
    <property type="molecule type" value="Genomic_DNA"/>
</dbReference>
<reference evidence="2 3" key="1">
    <citation type="submission" date="2019-03" db="EMBL/GenBank/DDBJ databases">
        <title>Luteimonas zhaokaii sp.nov., isolated from the rectal contents of Plateau pika in Yushu, Qinghai Province, China.</title>
        <authorList>
            <person name="Zhang G."/>
        </authorList>
    </citation>
    <scope>NUCLEOTIDE SEQUENCE [LARGE SCALE GENOMIC DNA]</scope>
    <source>
        <strain evidence="2 3">THG-MD21</strain>
    </source>
</reference>
<name>A0A4R5U8C5_9GAMM</name>
<comment type="caution">
    <text evidence="2">The sequence shown here is derived from an EMBL/GenBank/DDBJ whole genome shotgun (WGS) entry which is preliminary data.</text>
</comment>
<proteinExistence type="predicted"/>
<evidence type="ECO:0000313" key="3">
    <source>
        <dbReference type="Proteomes" id="UP000295543"/>
    </source>
</evidence>
<dbReference type="OrthoDB" id="6058047at2"/>
<dbReference type="Proteomes" id="UP000295543">
    <property type="component" value="Unassembled WGS sequence"/>
</dbReference>